<protein>
    <submittedName>
        <fullName evidence="1">Uncharacterized protein</fullName>
    </submittedName>
</protein>
<sequence>MFYFVKMEEEQHPVIGFGLEYGNQLIYCEAIMQDNHYDVLFDGKWTASLAHNDDWNWMQASGVILPDETIAEIGFKIESYYQ</sequence>
<name>A0A966DR18_9SPHI</name>
<reference evidence="1" key="1">
    <citation type="submission" date="2020-01" db="EMBL/GenBank/DDBJ databases">
        <authorList>
            <person name="Seo Y.L."/>
        </authorList>
    </citation>
    <scope>NUCLEOTIDE SEQUENCE</scope>
    <source>
        <strain evidence="1">R11</strain>
    </source>
</reference>
<evidence type="ECO:0000313" key="2">
    <source>
        <dbReference type="Proteomes" id="UP000638732"/>
    </source>
</evidence>
<keyword evidence="2" id="KW-1185">Reference proteome</keyword>
<gene>
    <name evidence="1" type="ORF">GSY63_01475</name>
</gene>
<dbReference type="AlphaFoldDB" id="A0A966DR18"/>
<reference evidence="1" key="2">
    <citation type="submission" date="2020-10" db="EMBL/GenBank/DDBJ databases">
        <title>Mucilaginibacter sp. nov., isolated from soil.</title>
        <authorList>
            <person name="Jeon C.O."/>
        </authorList>
    </citation>
    <scope>NUCLEOTIDE SEQUENCE</scope>
    <source>
        <strain evidence="1">R11</strain>
    </source>
</reference>
<accession>A0A966DR18</accession>
<dbReference type="EMBL" id="WWEO01000033">
    <property type="protein sequence ID" value="NCD68020.1"/>
    <property type="molecule type" value="Genomic_DNA"/>
</dbReference>
<organism evidence="1 2">
    <name type="scientific">Mucilaginibacter agri</name>
    <dbReference type="NCBI Taxonomy" id="2695265"/>
    <lineage>
        <taxon>Bacteria</taxon>
        <taxon>Pseudomonadati</taxon>
        <taxon>Bacteroidota</taxon>
        <taxon>Sphingobacteriia</taxon>
        <taxon>Sphingobacteriales</taxon>
        <taxon>Sphingobacteriaceae</taxon>
        <taxon>Mucilaginibacter</taxon>
    </lineage>
</organism>
<dbReference type="RefSeq" id="WP_166584043.1">
    <property type="nucleotide sequence ID" value="NZ_WWEO01000033.1"/>
</dbReference>
<comment type="caution">
    <text evidence="1">The sequence shown here is derived from an EMBL/GenBank/DDBJ whole genome shotgun (WGS) entry which is preliminary data.</text>
</comment>
<proteinExistence type="predicted"/>
<evidence type="ECO:0000313" key="1">
    <source>
        <dbReference type="EMBL" id="NCD68020.1"/>
    </source>
</evidence>
<dbReference type="Proteomes" id="UP000638732">
    <property type="component" value="Unassembled WGS sequence"/>
</dbReference>